<dbReference type="EMBL" id="JAPWTK010000355">
    <property type="protein sequence ID" value="KAJ8941758.1"/>
    <property type="molecule type" value="Genomic_DNA"/>
</dbReference>
<comment type="caution">
    <text evidence="1">The sequence shown here is derived from an EMBL/GenBank/DDBJ whole genome shotgun (WGS) entry which is preliminary data.</text>
</comment>
<protein>
    <submittedName>
        <fullName evidence="1">Uncharacterized protein</fullName>
    </submittedName>
</protein>
<gene>
    <name evidence="1" type="ORF">NQ318_023115</name>
</gene>
<sequence>MQKLAKDASDRIFNYLLDIEQKKDITSTEITKGVLHGKSKRNKLGVREGRTVIDKNTEWKTSKFYTKTGIVIEKEGTFYKNEHTHTKKYGHRRPLPWESVDQIKENWEEETGFKLRKYLFTGDEHLYKIMRDYIMTKSAYEEAKLERENYHRDSNEDRKLKHEETLLTFREYFKELLEDLGRQYKIVSTSHTESKELLMDVADKQDEDKFCKLKLRRNWMKFTPT</sequence>
<dbReference type="Proteomes" id="UP001162162">
    <property type="component" value="Unassembled WGS sequence"/>
</dbReference>
<accession>A0AAV8XT39</accession>
<keyword evidence="2" id="KW-1185">Reference proteome</keyword>
<proteinExistence type="predicted"/>
<organism evidence="1 2">
    <name type="scientific">Aromia moschata</name>
    <dbReference type="NCBI Taxonomy" id="1265417"/>
    <lineage>
        <taxon>Eukaryota</taxon>
        <taxon>Metazoa</taxon>
        <taxon>Ecdysozoa</taxon>
        <taxon>Arthropoda</taxon>
        <taxon>Hexapoda</taxon>
        <taxon>Insecta</taxon>
        <taxon>Pterygota</taxon>
        <taxon>Neoptera</taxon>
        <taxon>Endopterygota</taxon>
        <taxon>Coleoptera</taxon>
        <taxon>Polyphaga</taxon>
        <taxon>Cucujiformia</taxon>
        <taxon>Chrysomeloidea</taxon>
        <taxon>Cerambycidae</taxon>
        <taxon>Cerambycinae</taxon>
        <taxon>Callichromatini</taxon>
        <taxon>Aromia</taxon>
    </lineage>
</organism>
<dbReference type="AlphaFoldDB" id="A0AAV8XT39"/>
<evidence type="ECO:0000313" key="2">
    <source>
        <dbReference type="Proteomes" id="UP001162162"/>
    </source>
</evidence>
<evidence type="ECO:0000313" key="1">
    <source>
        <dbReference type="EMBL" id="KAJ8941758.1"/>
    </source>
</evidence>
<name>A0AAV8XT39_9CUCU</name>
<reference evidence="1" key="1">
    <citation type="journal article" date="2023" name="Insect Mol. Biol.">
        <title>Genome sequencing provides insights into the evolution of gene families encoding plant cell wall-degrading enzymes in longhorned beetles.</title>
        <authorList>
            <person name="Shin N.R."/>
            <person name="Okamura Y."/>
            <person name="Kirsch R."/>
            <person name="Pauchet Y."/>
        </authorList>
    </citation>
    <scope>NUCLEOTIDE SEQUENCE</scope>
    <source>
        <strain evidence="1">AMC_N1</strain>
    </source>
</reference>